<dbReference type="Pfam" id="PF02902">
    <property type="entry name" value="Peptidase_C48"/>
    <property type="match status" value="1"/>
</dbReference>
<dbReference type="AlphaFoldDB" id="A0A330H554"/>
<dbReference type="InterPro" id="IPR044613">
    <property type="entry name" value="Nep1/2-like"/>
</dbReference>
<name>A0A330H554_9HYPH</name>
<evidence type="ECO:0000313" key="7">
    <source>
        <dbReference type="Proteomes" id="UP000251558"/>
    </source>
</evidence>
<gene>
    <name evidence="6" type="ORF">DPM33_34995</name>
</gene>
<proteinExistence type="predicted"/>
<dbReference type="InterPro" id="IPR038765">
    <property type="entry name" value="Papain-like_cys_pep_sf"/>
</dbReference>
<dbReference type="GO" id="GO:0000338">
    <property type="term" value="P:protein deneddylation"/>
    <property type="evidence" value="ECO:0007669"/>
    <property type="project" value="TreeGrafter"/>
</dbReference>
<dbReference type="GO" id="GO:0006508">
    <property type="term" value="P:proteolysis"/>
    <property type="evidence" value="ECO:0007669"/>
    <property type="project" value="UniProtKB-KW"/>
</dbReference>
<feature type="region of interest" description="Disordered" evidence="4">
    <location>
        <begin position="790"/>
        <end position="815"/>
    </location>
</feature>
<dbReference type="GO" id="GO:0008234">
    <property type="term" value="F:cysteine-type peptidase activity"/>
    <property type="evidence" value="ECO:0007669"/>
    <property type="project" value="UniProtKB-KW"/>
</dbReference>
<feature type="region of interest" description="Disordered" evidence="4">
    <location>
        <begin position="868"/>
        <end position="892"/>
    </location>
</feature>
<reference evidence="6 7" key="1">
    <citation type="submission" date="2018-07" db="EMBL/GenBank/DDBJ databases">
        <title>Diversity of Mesorhizobium strains in Brazil.</title>
        <authorList>
            <person name="Helene L.C.F."/>
            <person name="Dall'Agnol R."/>
            <person name="Delamuta J.R.M."/>
            <person name="Hungria M."/>
        </authorList>
    </citation>
    <scope>NUCLEOTIDE SEQUENCE [LARGE SCALE GENOMIC DNA]</scope>
    <source>
        <strain evidence="6 7">AC99b</strain>
    </source>
</reference>
<dbReference type="GO" id="GO:0019784">
    <property type="term" value="F:deNEDDylase activity"/>
    <property type="evidence" value="ECO:0007669"/>
    <property type="project" value="InterPro"/>
</dbReference>
<evidence type="ECO:0000256" key="2">
    <source>
        <dbReference type="ARBA" id="ARBA00022801"/>
    </source>
</evidence>
<dbReference type="EMBL" id="QMBP01000039">
    <property type="protein sequence ID" value="RAZ82182.1"/>
    <property type="molecule type" value="Genomic_DNA"/>
</dbReference>
<accession>A0A330H554</accession>
<keyword evidence="1" id="KW-0645">Protease</keyword>
<evidence type="ECO:0000259" key="5">
    <source>
        <dbReference type="PROSITE" id="PS50600"/>
    </source>
</evidence>
<feature type="compositionally biased region" description="Low complexity" evidence="4">
    <location>
        <begin position="832"/>
        <end position="843"/>
    </location>
</feature>
<feature type="region of interest" description="Disordered" evidence="4">
    <location>
        <begin position="41"/>
        <end position="136"/>
    </location>
</feature>
<dbReference type="PROSITE" id="PS50600">
    <property type="entry name" value="ULP_PROTEASE"/>
    <property type="match status" value="1"/>
</dbReference>
<sequence>MPATLSPVGLIGGRTRRVLRTAFGLLGAPSLSLPSPLFARHIGSRKSTPSWEKRMTNSKNSTGSALSDDPEQRPHQSRSPEHLNELQLSQPPLVDPNTGPAGRDPHGDEPRSLLGERDGEGSSRLLSENRSQLRTRHLTQADETLFATYRSVARHRGVNDSTIRRDVVALRKLSRWLVENHQSDVGGRLHDPELHRLAREVAGDGAKLLRQMIIALGRLQQATAVEYVTPTPISSRASSQLRAQNLNQVELPRSPNAHAGLEPSTATRQTAMRVFDRSLPDEALFTAFRSQARMDGVNKSTSKSDIVALRKFSRWLSEKHQRQIGDGIHDTELDRLAVEAAAGDKTLLWRLGSSLKRLRQADVAARVTTASRVQRLGAQGDEELFANLRKAAVGNVPKEKARIDIRVLRKFSAWLGDNHRTQINGRIEDRQLDSLAQAFAGNDTRLLWNTNAALRRARQYNSGARMASARVRNPGTKNDEELFANYNTKATASEVNAGTIWKDVAALRKLSRWLADKHGTQIADRLEDPDLDVMAKASPLPDAGRSIQALRRLRQAKAGERVTTHTPNPISDGKQLIDDAMNLAAAAEGYTKTTVKKYRSLLGGFEAKLTKAFGKSITQMEPAELSQAAAGYRKDARLEFDTAWSVFQKYQQIVAANKALGLAADGREGSRRQQGGSYEAAVPSVPTSPDWEVLRAFNQRDAASPGVPMATGAQETHEVASLPQQSALAIDAPLAAEPARESSIAPSLPLLPMSPAEQDWEVLRAVNQQEPASSRRSSEVFADLDDWLQDDARSAPPSSSSRVPPQAGSSPKSSQVFAGLEDFIELEDEAHSAPPSSSSRVPPQAGSSPKSSQVFAGLEDFIELEDEAHSALPSSSSRVPPQSSKSYGPSGIAPAASFAEMGSLAPRASRQDRSSLDLGPRDWLGDEHITADYSLLEQQLQRENPDLAARTRFVRPAQAHLLRMTDNEAVLRETFYSIVNDQDGNDTGRHLFVPLNDAHAGGGGTHWSLLLVDRRAGGDTVAYHYDSAVGGRNSIIAQELAQRLGAVLMPARMAQQQNGYDCGVFLVNGTRTLVKRLAQRQWPMEPHLDNLVPDRQALQNRLNRLERISATPDRASTSATR</sequence>
<keyword evidence="3" id="KW-0788">Thiol protease</keyword>
<feature type="region of interest" description="Disordered" evidence="4">
    <location>
        <begin position="829"/>
        <end position="853"/>
    </location>
</feature>
<feature type="compositionally biased region" description="Basic and acidic residues" evidence="4">
    <location>
        <begin position="103"/>
        <end position="121"/>
    </location>
</feature>
<evidence type="ECO:0000256" key="3">
    <source>
        <dbReference type="ARBA" id="ARBA00022807"/>
    </source>
</evidence>
<evidence type="ECO:0000256" key="1">
    <source>
        <dbReference type="ARBA" id="ARBA00022670"/>
    </source>
</evidence>
<dbReference type="Proteomes" id="UP000251558">
    <property type="component" value="Unassembled WGS sequence"/>
</dbReference>
<keyword evidence="2" id="KW-0378">Hydrolase</keyword>
<dbReference type="Gene3D" id="3.40.395.10">
    <property type="entry name" value="Adenoviral Proteinase, Chain A"/>
    <property type="match status" value="1"/>
</dbReference>
<evidence type="ECO:0000256" key="4">
    <source>
        <dbReference type="SAM" id="MobiDB-lite"/>
    </source>
</evidence>
<feature type="compositionally biased region" description="Low complexity" evidence="4">
    <location>
        <begin position="873"/>
        <end position="886"/>
    </location>
</feature>
<feature type="compositionally biased region" description="Basic and acidic residues" evidence="4">
    <location>
        <begin position="70"/>
        <end position="84"/>
    </location>
</feature>
<dbReference type="PANTHER" id="PTHR46468">
    <property type="entry name" value="SENTRIN-SPECIFIC PROTEASE 8"/>
    <property type="match status" value="1"/>
</dbReference>
<dbReference type="OrthoDB" id="8283706at2"/>
<evidence type="ECO:0000313" key="6">
    <source>
        <dbReference type="EMBL" id="RAZ82182.1"/>
    </source>
</evidence>
<feature type="domain" description="Ubiquitin-like protease family profile" evidence="5">
    <location>
        <begin position="906"/>
        <end position="1073"/>
    </location>
</feature>
<organism evidence="6 7">
    <name type="scientific">Mesorhizobium hawassense</name>
    <dbReference type="NCBI Taxonomy" id="1209954"/>
    <lineage>
        <taxon>Bacteria</taxon>
        <taxon>Pseudomonadati</taxon>
        <taxon>Pseudomonadota</taxon>
        <taxon>Alphaproteobacteria</taxon>
        <taxon>Hyphomicrobiales</taxon>
        <taxon>Phyllobacteriaceae</taxon>
        <taxon>Mesorhizobium</taxon>
    </lineage>
</organism>
<dbReference type="InterPro" id="IPR003653">
    <property type="entry name" value="Peptidase_C48_C"/>
</dbReference>
<comment type="caution">
    <text evidence="6">The sequence shown here is derived from an EMBL/GenBank/DDBJ whole genome shotgun (WGS) entry which is preliminary data.</text>
</comment>
<keyword evidence="7" id="KW-1185">Reference proteome</keyword>
<dbReference type="SUPFAM" id="SSF54001">
    <property type="entry name" value="Cysteine proteinases"/>
    <property type="match status" value="1"/>
</dbReference>
<protein>
    <recommendedName>
        <fullName evidence="5">Ubiquitin-like protease family profile domain-containing protein</fullName>
    </recommendedName>
</protein>
<dbReference type="PANTHER" id="PTHR46468:SF1">
    <property type="entry name" value="SENTRIN-SPECIFIC PROTEASE 8"/>
    <property type="match status" value="1"/>
</dbReference>